<gene>
    <name evidence="8" type="ORF">C7M84_013972</name>
</gene>
<comment type="caution">
    <text evidence="8">The sequence shown here is derived from an EMBL/GenBank/DDBJ whole genome shotgun (WGS) entry which is preliminary data.</text>
</comment>
<dbReference type="InterPro" id="IPR006042">
    <property type="entry name" value="Xan_ur_permease"/>
</dbReference>
<evidence type="ECO:0000256" key="7">
    <source>
        <dbReference type="SAM" id="Phobius"/>
    </source>
</evidence>
<keyword evidence="9" id="KW-1185">Reference proteome</keyword>
<evidence type="ECO:0000256" key="3">
    <source>
        <dbReference type="ARBA" id="ARBA00022448"/>
    </source>
</evidence>
<reference evidence="8 9" key="1">
    <citation type="submission" date="2018-04" db="EMBL/GenBank/DDBJ databases">
        <authorList>
            <person name="Zhang X."/>
            <person name="Yuan J."/>
            <person name="Li F."/>
            <person name="Xiang J."/>
        </authorList>
    </citation>
    <scope>NUCLEOTIDE SEQUENCE [LARGE SCALE GENOMIC DNA]</scope>
    <source>
        <tissue evidence="8">Muscle</tissue>
    </source>
</reference>
<comment type="subcellular location">
    <subcellularLocation>
        <location evidence="1">Membrane</location>
        <topology evidence="1">Multi-pass membrane protein</topology>
    </subcellularLocation>
</comment>
<evidence type="ECO:0000256" key="1">
    <source>
        <dbReference type="ARBA" id="ARBA00004141"/>
    </source>
</evidence>
<name>A0A423SUN8_PENVA</name>
<accession>A0A423SUN8</accession>
<proteinExistence type="inferred from homology"/>
<dbReference type="OrthoDB" id="1641903at2759"/>
<dbReference type="EMBL" id="QCYY01002737">
    <property type="protein sequence ID" value="ROT67936.1"/>
    <property type="molecule type" value="Genomic_DNA"/>
</dbReference>
<comment type="similarity">
    <text evidence="2">Belongs to the nucleobase:cation symporter-2 (NCS2) (TC 2.A.40) family.</text>
</comment>
<dbReference type="InterPro" id="IPR006043">
    <property type="entry name" value="NCS2"/>
</dbReference>
<keyword evidence="5 7" id="KW-1133">Transmembrane helix</keyword>
<reference evidence="8 9" key="2">
    <citation type="submission" date="2019-01" db="EMBL/GenBank/DDBJ databases">
        <title>The decoding of complex shrimp genome reveals the adaptation for benthos swimmer, frequently molting mechanism and breeding impact on genome.</title>
        <authorList>
            <person name="Sun Y."/>
            <person name="Gao Y."/>
            <person name="Yu Y."/>
        </authorList>
    </citation>
    <scope>NUCLEOTIDE SEQUENCE [LARGE SCALE GENOMIC DNA]</scope>
    <source>
        <tissue evidence="8">Muscle</tissue>
    </source>
</reference>
<dbReference type="GO" id="GO:0005886">
    <property type="term" value="C:plasma membrane"/>
    <property type="evidence" value="ECO:0007669"/>
    <property type="project" value="UniProtKB-ARBA"/>
</dbReference>
<dbReference type="GO" id="GO:0022857">
    <property type="term" value="F:transmembrane transporter activity"/>
    <property type="evidence" value="ECO:0007669"/>
    <property type="project" value="InterPro"/>
</dbReference>
<keyword evidence="6 7" id="KW-0472">Membrane</keyword>
<evidence type="ECO:0000313" key="9">
    <source>
        <dbReference type="Proteomes" id="UP000283509"/>
    </source>
</evidence>
<organism evidence="8 9">
    <name type="scientific">Penaeus vannamei</name>
    <name type="common">Whiteleg shrimp</name>
    <name type="synonym">Litopenaeus vannamei</name>
    <dbReference type="NCBI Taxonomy" id="6689"/>
    <lineage>
        <taxon>Eukaryota</taxon>
        <taxon>Metazoa</taxon>
        <taxon>Ecdysozoa</taxon>
        <taxon>Arthropoda</taxon>
        <taxon>Crustacea</taxon>
        <taxon>Multicrustacea</taxon>
        <taxon>Malacostraca</taxon>
        <taxon>Eumalacostraca</taxon>
        <taxon>Eucarida</taxon>
        <taxon>Decapoda</taxon>
        <taxon>Dendrobranchiata</taxon>
        <taxon>Penaeoidea</taxon>
        <taxon>Penaeidae</taxon>
        <taxon>Penaeus</taxon>
    </lineage>
</organism>
<keyword evidence="3" id="KW-0813">Transport</keyword>
<dbReference type="AlphaFoldDB" id="A0A423SUN8"/>
<evidence type="ECO:0000256" key="2">
    <source>
        <dbReference type="ARBA" id="ARBA00008821"/>
    </source>
</evidence>
<evidence type="ECO:0000256" key="4">
    <source>
        <dbReference type="ARBA" id="ARBA00022692"/>
    </source>
</evidence>
<feature type="transmembrane region" description="Helical" evidence="7">
    <location>
        <begin position="236"/>
        <end position="255"/>
    </location>
</feature>
<feature type="transmembrane region" description="Helical" evidence="7">
    <location>
        <begin position="6"/>
        <end position="25"/>
    </location>
</feature>
<protein>
    <submittedName>
        <fullName evidence="8">Putative solute carrier family 23 member 1-like</fullName>
    </submittedName>
</protein>
<sequence length="286" mass="30333">MLLTWITPLAIVPTITLLGLSLYELGAKQATMVLMILFSQYLRDLQFPIPLCKAGGGFQVSRLPLFTFLPLLITICISWSLCAILTAYDAIPEGSTARTDFAGSLIQDAPWFRVPYPGQWGMPTVSVAGVVGSWQGSSRRSWRAIGDYFACARVANVPPPPTHALNRGVGVEGIGCVLAGIFGTSSGTASYSGNIALVGITKVGSRSVVLCSGLMMLLFGVFGKFGAVFATLPEPVLGGVLIFVFSVVTAIGLSTLQYVDLASSRNLLILGFSIFMGMALPNSLWP</sequence>
<dbReference type="Pfam" id="PF00860">
    <property type="entry name" value="Xan_ur_permease"/>
    <property type="match status" value="1"/>
</dbReference>
<keyword evidence="4 7" id="KW-0812">Transmembrane</keyword>
<evidence type="ECO:0000313" key="8">
    <source>
        <dbReference type="EMBL" id="ROT67936.1"/>
    </source>
</evidence>
<evidence type="ECO:0000256" key="6">
    <source>
        <dbReference type="ARBA" id="ARBA00023136"/>
    </source>
</evidence>
<feature type="transmembrane region" description="Helical" evidence="7">
    <location>
        <begin position="267"/>
        <end position="285"/>
    </location>
</feature>
<feature type="transmembrane region" description="Helical" evidence="7">
    <location>
        <begin position="208"/>
        <end position="230"/>
    </location>
</feature>
<dbReference type="Proteomes" id="UP000283509">
    <property type="component" value="Unassembled WGS sequence"/>
</dbReference>
<dbReference type="PANTHER" id="PTHR11119">
    <property type="entry name" value="XANTHINE-URACIL / VITAMIN C PERMEASE FAMILY MEMBER"/>
    <property type="match status" value="1"/>
</dbReference>
<feature type="transmembrane region" description="Helical" evidence="7">
    <location>
        <begin position="63"/>
        <end position="88"/>
    </location>
</feature>
<evidence type="ECO:0000256" key="5">
    <source>
        <dbReference type="ARBA" id="ARBA00022989"/>
    </source>
</evidence>
<dbReference type="PROSITE" id="PS01116">
    <property type="entry name" value="XANTH_URACIL_PERMASE"/>
    <property type="match status" value="1"/>
</dbReference>
<dbReference type="STRING" id="6689.A0A423SUN8"/>